<evidence type="ECO:0000313" key="2">
    <source>
        <dbReference type="Proteomes" id="UP000228754"/>
    </source>
</evidence>
<organism evidence="1 2">
    <name type="scientific">Bacillus pumilus</name>
    <name type="common">Bacillus mesentericus</name>
    <dbReference type="NCBI Taxonomy" id="1408"/>
    <lineage>
        <taxon>Bacteria</taxon>
        <taxon>Bacillati</taxon>
        <taxon>Bacillota</taxon>
        <taxon>Bacilli</taxon>
        <taxon>Bacillales</taxon>
        <taxon>Bacillaceae</taxon>
        <taxon>Bacillus</taxon>
    </lineage>
</organism>
<comment type="caution">
    <text evidence="1">The sequence shown here is derived from an EMBL/GenBank/DDBJ whole genome shotgun (WGS) entry which is preliminary data.</text>
</comment>
<sequence length="83" mass="9766">MHETSHIPYITHFFRPIKIISPYHSEICIIYKAFSIEQIRKKTQKKTKLDTIPILFSPKALCQNTKGAVISNRKHHFNEQPSF</sequence>
<proteinExistence type="predicted"/>
<reference evidence="1 2" key="1">
    <citation type="submission" date="2017-06" db="EMBL/GenBank/DDBJ databases">
        <title>Draft Genome Sequence of Bacillus sp Strain 36R Isolated from saline sediment at Atanasia, Sonora, Mexico.</title>
        <authorList>
            <person name="Sanchez Diaz R."/>
            <person name="Quiroz Macias M.E."/>
            <person name="Ibarra Gamez J.C."/>
            <person name="Enciso Ibarra J."/>
            <person name="Gomez Gil B."/>
            <person name="Galaviz Silva L."/>
        </authorList>
    </citation>
    <scope>NUCLEOTIDE SEQUENCE [LARGE SCALE GENOMIC DNA]</scope>
    <source>
        <strain evidence="1 2">36R_ATNSAL</strain>
    </source>
</reference>
<gene>
    <name evidence="1" type="ORF">CEY02_04680</name>
</gene>
<dbReference type="Proteomes" id="UP000228754">
    <property type="component" value="Unassembled WGS sequence"/>
</dbReference>
<protein>
    <submittedName>
        <fullName evidence="1">Uncharacterized protein</fullName>
    </submittedName>
</protein>
<evidence type="ECO:0000313" key="1">
    <source>
        <dbReference type="EMBL" id="PCK22304.1"/>
    </source>
</evidence>
<dbReference type="AlphaFoldDB" id="A0A2A5IY81"/>
<accession>A0A2A5IY81</accession>
<name>A0A2A5IY81_BACPU</name>
<dbReference type="EMBL" id="NKHG01000032">
    <property type="protein sequence ID" value="PCK22304.1"/>
    <property type="molecule type" value="Genomic_DNA"/>
</dbReference>